<dbReference type="EMBL" id="JACSOD020000355">
    <property type="protein sequence ID" value="MBM6497996.1"/>
    <property type="molecule type" value="Genomic_DNA"/>
</dbReference>
<name>A0ABS2CSY9_9FLAO</name>
<evidence type="ECO:0000313" key="2">
    <source>
        <dbReference type="EMBL" id="MBM6497996.1"/>
    </source>
</evidence>
<feature type="chain" id="PRO_5045442450" description="Protease complex subunit PrcB family protein" evidence="1">
    <location>
        <begin position="23"/>
        <end position="143"/>
    </location>
</feature>
<reference evidence="2 3" key="1">
    <citation type="submission" date="2021-02" db="EMBL/GenBank/DDBJ databases">
        <authorList>
            <person name="Jung H.S."/>
            <person name="Chun B.H."/>
            <person name="Jeon C.O."/>
        </authorList>
    </citation>
    <scope>NUCLEOTIDE SEQUENCE [LARGE SCALE GENOMIC DNA]</scope>
    <source>
        <strain evidence="2 3">LMG 25203</strain>
    </source>
</reference>
<organism evidence="2 3">
    <name type="scientific">Flavobacterium macrobrachii</name>
    <dbReference type="NCBI Taxonomy" id="591204"/>
    <lineage>
        <taxon>Bacteria</taxon>
        <taxon>Pseudomonadati</taxon>
        <taxon>Bacteroidota</taxon>
        <taxon>Flavobacteriia</taxon>
        <taxon>Flavobacteriales</taxon>
        <taxon>Flavobacteriaceae</taxon>
        <taxon>Flavobacterium</taxon>
    </lineage>
</organism>
<evidence type="ECO:0000313" key="3">
    <source>
        <dbReference type="Proteomes" id="UP000759529"/>
    </source>
</evidence>
<comment type="caution">
    <text evidence="2">The sequence shown here is derived from an EMBL/GenBank/DDBJ whole genome shotgun (WGS) entry which is preliminary data.</text>
</comment>
<dbReference type="Proteomes" id="UP000759529">
    <property type="component" value="Unassembled WGS sequence"/>
</dbReference>
<sequence>MKTKIGLFLVVALFLNSCSTSKTVGKVPLYEVLVVNNDGGANIKFYEILTEANEIMLLLGDETLKKKVKKEDAQKSSFIILNAGPTKETFNRATVQKVLEKEDAIEVYIKDMQKNVEADLANENVFYPYSIIKINSKKQIVIK</sequence>
<accession>A0ABS2CSY9</accession>
<keyword evidence="1" id="KW-0732">Signal</keyword>
<gene>
    <name evidence="2" type="ORF">H9X54_001595</name>
</gene>
<protein>
    <recommendedName>
        <fullName evidence="4">Protease complex subunit PrcB family protein</fullName>
    </recommendedName>
</protein>
<keyword evidence="3" id="KW-1185">Reference proteome</keyword>
<evidence type="ECO:0000256" key="1">
    <source>
        <dbReference type="SAM" id="SignalP"/>
    </source>
</evidence>
<proteinExistence type="predicted"/>
<evidence type="ECO:0008006" key="4">
    <source>
        <dbReference type="Google" id="ProtNLM"/>
    </source>
</evidence>
<feature type="signal peptide" evidence="1">
    <location>
        <begin position="1"/>
        <end position="22"/>
    </location>
</feature>
<dbReference type="RefSeq" id="WP_187658728.1">
    <property type="nucleotide sequence ID" value="NZ_JACSOD020000355.1"/>
</dbReference>